<name>A0AA35CI96_9FIRM</name>
<feature type="transmembrane region" description="Helical" evidence="1">
    <location>
        <begin position="198"/>
        <end position="217"/>
    </location>
</feature>
<feature type="transmembrane region" description="Helical" evidence="1">
    <location>
        <begin position="305"/>
        <end position="327"/>
    </location>
</feature>
<proteinExistence type="predicted"/>
<feature type="transmembrane region" description="Helical" evidence="1">
    <location>
        <begin position="392"/>
        <end position="413"/>
    </location>
</feature>
<evidence type="ECO:0000256" key="1">
    <source>
        <dbReference type="SAM" id="Phobius"/>
    </source>
</evidence>
<keyword evidence="1" id="KW-0812">Transmembrane</keyword>
<reference evidence="2" key="1">
    <citation type="submission" date="2022-03" db="EMBL/GenBank/DDBJ databases">
        <title>Complete genome sequence of Caldinitratiruptor microaerophilus.</title>
        <authorList>
            <person name="Mukaiyama R."/>
            <person name="Nishiyama T."/>
            <person name="Ueda K."/>
        </authorList>
    </citation>
    <scope>NUCLEOTIDE SEQUENCE</scope>
    <source>
        <strain evidence="2">JCM 16183</strain>
    </source>
</reference>
<feature type="transmembrane region" description="Helical" evidence="1">
    <location>
        <begin position="171"/>
        <end position="191"/>
    </location>
</feature>
<feature type="transmembrane region" description="Helical" evidence="1">
    <location>
        <begin position="363"/>
        <end position="385"/>
    </location>
</feature>
<feature type="transmembrane region" description="Helical" evidence="1">
    <location>
        <begin position="31"/>
        <end position="48"/>
    </location>
</feature>
<keyword evidence="3" id="KW-1185">Reference proteome</keyword>
<keyword evidence="1" id="KW-1133">Transmembrane helix</keyword>
<dbReference type="EMBL" id="AP025628">
    <property type="protein sequence ID" value="BDG59580.1"/>
    <property type="molecule type" value="Genomic_DNA"/>
</dbReference>
<dbReference type="AlphaFoldDB" id="A0AA35CI96"/>
<feature type="transmembrane region" description="Helical" evidence="1">
    <location>
        <begin position="78"/>
        <end position="106"/>
    </location>
</feature>
<feature type="transmembrane region" description="Helical" evidence="1">
    <location>
        <begin position="339"/>
        <end position="357"/>
    </location>
</feature>
<organism evidence="2 3">
    <name type="scientific">Caldinitratiruptor microaerophilus</name>
    <dbReference type="NCBI Taxonomy" id="671077"/>
    <lineage>
        <taxon>Bacteria</taxon>
        <taxon>Bacillati</taxon>
        <taxon>Bacillota</taxon>
        <taxon>Clostridia</taxon>
        <taxon>Eubacteriales</taxon>
        <taxon>Symbiobacteriaceae</taxon>
        <taxon>Caldinitratiruptor</taxon>
    </lineage>
</organism>
<keyword evidence="1" id="KW-0472">Membrane</keyword>
<feature type="transmembrane region" description="Helical" evidence="1">
    <location>
        <begin position="425"/>
        <end position="444"/>
    </location>
</feature>
<evidence type="ECO:0000313" key="2">
    <source>
        <dbReference type="EMBL" id="BDG59580.1"/>
    </source>
</evidence>
<dbReference type="RefSeq" id="WP_264843699.1">
    <property type="nucleotide sequence ID" value="NZ_AP025628.1"/>
</dbReference>
<gene>
    <name evidence="2" type="ORF">caldi_06700</name>
</gene>
<protein>
    <submittedName>
        <fullName evidence="2">Uncharacterized protein</fullName>
    </submittedName>
</protein>
<feature type="transmembrane region" description="Helical" evidence="1">
    <location>
        <begin position="241"/>
        <end position="259"/>
    </location>
</feature>
<feature type="transmembrane region" description="Helical" evidence="1">
    <location>
        <begin position="55"/>
        <end position="72"/>
    </location>
</feature>
<feature type="transmembrane region" description="Helical" evidence="1">
    <location>
        <begin position="127"/>
        <end position="151"/>
    </location>
</feature>
<dbReference type="KEGG" id="cmic:caldi_06700"/>
<evidence type="ECO:0000313" key="3">
    <source>
        <dbReference type="Proteomes" id="UP001163687"/>
    </source>
</evidence>
<sequence>MRLRRAATGALVGAVLITAASDLTHLAVGEVVTGLWLLASAALCVPLADTFARRFFVVLGTASVALVLARRLPWSVAWSGAVTGGTVLVFLLLVEFLGAAIQVGGYDRALTALLARRARSGSSARRAAWIGAFTLASIGMFMASVPAVYYALGLGGDERRLPLVVGATRGFAAAVLVNPLSPLVVIALSISGAPFGRYLLYALPVFVLMLAVEWWAGARSAAAPPELPEADPAEPLWQRRHTLALMGAVVAFVLAYGFLSLLDAGALMSTALSVAAAAGALGLAAPSRWPRSLGAVPAERFPKHFGAAPLFVGGGLFGNVLVHSGLLDPVIGAMQGVPVPWLWVPFIVALVLLLRWLGVAPTVSVLIVGPVLAGAVSITPALYALALVFGGVMAFLGSPLSGTNLFVAGATGLSPLQVSVRLQGGYVLATMALFLGYAWVLQVLGTPF</sequence>
<dbReference type="Proteomes" id="UP001163687">
    <property type="component" value="Chromosome"/>
</dbReference>
<accession>A0AA35CI96</accession>